<dbReference type="PANTHER" id="PTHR37816">
    <property type="entry name" value="YALI0E33011P"/>
    <property type="match status" value="1"/>
</dbReference>
<proteinExistence type="predicted"/>
<reference evidence="2" key="1">
    <citation type="submission" date="2022-08" db="EMBL/GenBank/DDBJ databases">
        <title>Draft genome sequence of Microbacterium arabinogalactanolyticum JCM 9171.</title>
        <authorList>
            <person name="Fujita K."/>
            <person name="Ishiwata A."/>
            <person name="Fushinobu S."/>
        </authorList>
    </citation>
    <scope>NUCLEOTIDE SEQUENCE</scope>
    <source>
        <strain evidence="2">JCM 9171</strain>
    </source>
</reference>
<evidence type="ECO:0000313" key="3">
    <source>
        <dbReference type="Proteomes" id="UP001165068"/>
    </source>
</evidence>
<protein>
    <recommendedName>
        <fullName evidence="4">AAA family ATPase</fullName>
    </recommendedName>
</protein>
<dbReference type="PANTHER" id="PTHR37816:SF1">
    <property type="entry name" value="TOXIN"/>
    <property type="match status" value="1"/>
</dbReference>
<dbReference type="EMBL" id="BRZC01000002">
    <property type="protein sequence ID" value="GLC83778.1"/>
    <property type="molecule type" value="Genomic_DNA"/>
</dbReference>
<gene>
    <name evidence="2" type="ORF">MIAR_03660</name>
</gene>
<dbReference type="SUPFAM" id="SSF52540">
    <property type="entry name" value="P-loop containing nucleoside triphosphate hydrolases"/>
    <property type="match status" value="1"/>
</dbReference>
<sequence>MLSTSDPVPFRPRRVVVAGVSGSGKTTFAARLADAADLPRYELDALHHGPEWTPRESFLDEVRAFAATDRWVSEWQYTSRGVDDVLPPRAELCAWLDYPDRIVRGRLWRRTLKRSILRRELWNGNREPTLWQLATTTAPEENVLRWQQQTLNVWRERMPEYEARFPDLTIVRFAHPREAERWLSRLPADRAPRRYSDASGASTAPPNRRSRDR</sequence>
<dbReference type="Proteomes" id="UP001165068">
    <property type="component" value="Unassembled WGS sequence"/>
</dbReference>
<evidence type="ECO:0000313" key="2">
    <source>
        <dbReference type="EMBL" id="GLC83778.1"/>
    </source>
</evidence>
<organism evidence="2 3">
    <name type="scientific">Microbacterium arabinogalactanolyticum</name>
    <dbReference type="NCBI Taxonomy" id="69365"/>
    <lineage>
        <taxon>Bacteria</taxon>
        <taxon>Bacillati</taxon>
        <taxon>Actinomycetota</taxon>
        <taxon>Actinomycetes</taxon>
        <taxon>Micrococcales</taxon>
        <taxon>Microbacteriaceae</taxon>
        <taxon>Microbacterium</taxon>
    </lineage>
</organism>
<dbReference type="InterPro" id="IPR027417">
    <property type="entry name" value="P-loop_NTPase"/>
</dbReference>
<keyword evidence="3" id="KW-1185">Reference proteome</keyword>
<dbReference type="RefSeq" id="WP_285630407.1">
    <property type="nucleotide sequence ID" value="NZ_BAAAUK010000001.1"/>
</dbReference>
<name>A0ABQ5NDA3_9MICO</name>
<evidence type="ECO:0000256" key="1">
    <source>
        <dbReference type="SAM" id="MobiDB-lite"/>
    </source>
</evidence>
<dbReference type="Gene3D" id="3.40.50.300">
    <property type="entry name" value="P-loop containing nucleotide triphosphate hydrolases"/>
    <property type="match status" value="1"/>
</dbReference>
<accession>A0ABQ5NDA3</accession>
<dbReference type="InterPro" id="IPR052922">
    <property type="entry name" value="Cytidylate_Kinase-2"/>
</dbReference>
<evidence type="ECO:0008006" key="4">
    <source>
        <dbReference type="Google" id="ProtNLM"/>
    </source>
</evidence>
<comment type="caution">
    <text evidence="2">The sequence shown here is derived from an EMBL/GenBank/DDBJ whole genome shotgun (WGS) entry which is preliminary data.</text>
</comment>
<feature type="region of interest" description="Disordered" evidence="1">
    <location>
        <begin position="191"/>
        <end position="213"/>
    </location>
</feature>